<keyword evidence="2" id="KW-1185">Reference proteome</keyword>
<proteinExistence type="predicted"/>
<reference evidence="2" key="1">
    <citation type="journal article" date="2019" name="Int. J. Syst. Evol. Microbiol.">
        <title>The Global Catalogue of Microorganisms (GCM) 10K type strain sequencing project: providing services to taxonomists for standard genome sequencing and annotation.</title>
        <authorList>
            <consortium name="The Broad Institute Genomics Platform"/>
            <consortium name="The Broad Institute Genome Sequencing Center for Infectious Disease"/>
            <person name="Wu L."/>
            <person name="Ma J."/>
        </authorList>
    </citation>
    <scope>NUCLEOTIDE SEQUENCE [LARGE SCALE GENOMIC DNA]</scope>
    <source>
        <strain evidence="2">JCM 14331</strain>
    </source>
</reference>
<dbReference type="InterPro" id="IPR021352">
    <property type="entry name" value="DUF2971"/>
</dbReference>
<comment type="caution">
    <text evidence="1">The sequence shown here is derived from an EMBL/GenBank/DDBJ whole genome shotgun (WGS) entry which is preliminary data.</text>
</comment>
<name>A0ABP3NAL0_9GAMM</name>
<evidence type="ECO:0000313" key="1">
    <source>
        <dbReference type="EMBL" id="GAA0537431.1"/>
    </source>
</evidence>
<dbReference type="RefSeq" id="WP_226765913.1">
    <property type="nucleotide sequence ID" value="NZ_BAAAEO010000001.1"/>
</dbReference>
<sequence length="265" mass="31115">MKVYRFEKSIEKRFETIRCGKLWASSPSMFNDLYDCRIKIINDEVNFKIEAIKESFDFLYSNSDSSYVSHIARAALKEVLRIDERKNVGSTLRNLFSFLDLIEDLIVNNNSVVCFFSSLITNPLMWAHYGDNHTGFCVEYEVVENSNDLFKVNYTTELPAFSLEELIFCPNQIVRRVLTTKQFEWAYENEFRLIEPLKSGKGKIIDMPEFLIPKKVILGAKFQRGDHEKIPYWHANNMAKSLNVTLSKMVYHNHNFYEEEIVVRN</sequence>
<evidence type="ECO:0008006" key="3">
    <source>
        <dbReference type="Google" id="ProtNLM"/>
    </source>
</evidence>
<dbReference type="Pfam" id="PF11185">
    <property type="entry name" value="DUF2971"/>
    <property type="match status" value="1"/>
</dbReference>
<dbReference type="Proteomes" id="UP001501169">
    <property type="component" value="Unassembled WGS sequence"/>
</dbReference>
<evidence type="ECO:0000313" key="2">
    <source>
        <dbReference type="Proteomes" id="UP001501169"/>
    </source>
</evidence>
<dbReference type="EMBL" id="BAAAEO010000001">
    <property type="protein sequence ID" value="GAA0537431.1"/>
    <property type="molecule type" value="Genomic_DNA"/>
</dbReference>
<gene>
    <name evidence="1" type="ORF">GCM10009098_01090</name>
</gene>
<organism evidence="1 2">
    <name type="scientific">Rheinheimera aquimaris</name>
    <dbReference type="NCBI Taxonomy" id="412437"/>
    <lineage>
        <taxon>Bacteria</taxon>
        <taxon>Pseudomonadati</taxon>
        <taxon>Pseudomonadota</taxon>
        <taxon>Gammaproteobacteria</taxon>
        <taxon>Chromatiales</taxon>
        <taxon>Chromatiaceae</taxon>
        <taxon>Rheinheimera</taxon>
    </lineage>
</organism>
<accession>A0ABP3NAL0</accession>
<protein>
    <recommendedName>
        <fullName evidence="3">DUF2971 domain-containing protein</fullName>
    </recommendedName>
</protein>